<protein>
    <submittedName>
        <fullName evidence="1">Uncharacterized protein</fullName>
    </submittedName>
</protein>
<gene>
    <name evidence="1" type="ORF">TIFTF001_053423</name>
</gene>
<keyword evidence="2" id="KW-1185">Reference proteome</keyword>
<organism evidence="1 2">
    <name type="scientific">Ficus carica</name>
    <name type="common">Common fig</name>
    <dbReference type="NCBI Taxonomy" id="3494"/>
    <lineage>
        <taxon>Eukaryota</taxon>
        <taxon>Viridiplantae</taxon>
        <taxon>Streptophyta</taxon>
        <taxon>Embryophyta</taxon>
        <taxon>Tracheophyta</taxon>
        <taxon>Spermatophyta</taxon>
        <taxon>Magnoliopsida</taxon>
        <taxon>eudicotyledons</taxon>
        <taxon>Gunneridae</taxon>
        <taxon>Pentapetalae</taxon>
        <taxon>rosids</taxon>
        <taxon>fabids</taxon>
        <taxon>Rosales</taxon>
        <taxon>Moraceae</taxon>
        <taxon>Ficeae</taxon>
        <taxon>Ficus</taxon>
    </lineage>
</organism>
<evidence type="ECO:0000313" key="1">
    <source>
        <dbReference type="EMBL" id="GMN71565.1"/>
    </source>
</evidence>
<dbReference type="Proteomes" id="UP001187192">
    <property type="component" value="Unassembled WGS sequence"/>
</dbReference>
<dbReference type="EMBL" id="BTGU01012689">
    <property type="protein sequence ID" value="GMN71565.1"/>
    <property type="molecule type" value="Genomic_DNA"/>
</dbReference>
<name>A0AA88EC06_FICCA</name>
<proteinExistence type="predicted"/>
<evidence type="ECO:0000313" key="2">
    <source>
        <dbReference type="Proteomes" id="UP001187192"/>
    </source>
</evidence>
<reference evidence="1" key="1">
    <citation type="submission" date="2023-07" db="EMBL/GenBank/DDBJ databases">
        <title>draft genome sequence of fig (Ficus carica).</title>
        <authorList>
            <person name="Takahashi T."/>
            <person name="Nishimura K."/>
        </authorList>
    </citation>
    <scope>NUCLEOTIDE SEQUENCE</scope>
</reference>
<sequence length="135" mass="13900">MGALARLVGVGRAADNVVTEAAMAEVRLVSREWSRAAQAAMAGSVKVLVGGSARLAARGWAGLVRLVARGWSVCGHGLGNGAAAMGGRHISRSISIQIAPQFLSNFAAAFAVASPAAFLYRLLPSFCPTLLQLLL</sequence>
<accession>A0AA88EC06</accession>
<dbReference type="AlphaFoldDB" id="A0AA88EC06"/>
<comment type="caution">
    <text evidence="1">The sequence shown here is derived from an EMBL/GenBank/DDBJ whole genome shotgun (WGS) entry which is preliminary data.</text>
</comment>